<feature type="compositionally biased region" description="Low complexity" evidence="1">
    <location>
        <begin position="70"/>
        <end position="79"/>
    </location>
</feature>
<dbReference type="EMBL" id="AJWY01011072">
    <property type="protein sequence ID" value="EKC53760.1"/>
    <property type="molecule type" value="Genomic_DNA"/>
</dbReference>
<evidence type="ECO:0000256" key="1">
    <source>
        <dbReference type="SAM" id="MobiDB-lite"/>
    </source>
</evidence>
<dbReference type="PROSITE" id="PS51723">
    <property type="entry name" value="PEPTIDASE_M60"/>
    <property type="match status" value="1"/>
</dbReference>
<accession>K1SIZ5</accession>
<feature type="domain" description="Peptidase M60" evidence="2">
    <location>
        <begin position="1"/>
        <end position="79"/>
    </location>
</feature>
<sequence>FNNHIMAVSSTNPSAYMDASNRRVNFSASTALYKIITREQLLAAEDNAWGPAHEVGHINQGASTGRVPASRPTTSSRTT</sequence>
<organism evidence="3">
    <name type="scientific">human gut metagenome</name>
    <dbReference type="NCBI Taxonomy" id="408170"/>
    <lineage>
        <taxon>unclassified sequences</taxon>
        <taxon>metagenomes</taxon>
        <taxon>organismal metagenomes</taxon>
    </lineage>
</organism>
<dbReference type="AlphaFoldDB" id="K1SIZ5"/>
<protein>
    <recommendedName>
        <fullName evidence="2">Peptidase M60 domain-containing protein</fullName>
    </recommendedName>
</protein>
<evidence type="ECO:0000313" key="3">
    <source>
        <dbReference type="EMBL" id="EKC53760.1"/>
    </source>
</evidence>
<dbReference type="InterPro" id="IPR031161">
    <property type="entry name" value="Peptidase_M60_dom"/>
</dbReference>
<gene>
    <name evidence="3" type="ORF">LEA_16205</name>
</gene>
<feature type="region of interest" description="Disordered" evidence="1">
    <location>
        <begin position="53"/>
        <end position="79"/>
    </location>
</feature>
<proteinExistence type="predicted"/>
<dbReference type="Gene3D" id="3.40.390.80">
    <property type="entry name" value="Peptidase M60, enhancin-like domain 2"/>
    <property type="match status" value="1"/>
</dbReference>
<evidence type="ECO:0000259" key="2">
    <source>
        <dbReference type="PROSITE" id="PS51723"/>
    </source>
</evidence>
<comment type="caution">
    <text evidence="3">The sequence shown here is derived from an EMBL/GenBank/DDBJ whole genome shotgun (WGS) entry which is preliminary data.</text>
</comment>
<feature type="non-terminal residue" evidence="3">
    <location>
        <position position="1"/>
    </location>
</feature>
<reference evidence="3" key="1">
    <citation type="journal article" date="2013" name="Environ. Microbiol.">
        <title>Microbiota from the distal guts of lean and obese adolescents exhibit partial functional redundancy besides clear differences in community structure.</title>
        <authorList>
            <person name="Ferrer M."/>
            <person name="Ruiz A."/>
            <person name="Lanza F."/>
            <person name="Haange S.B."/>
            <person name="Oberbach A."/>
            <person name="Till H."/>
            <person name="Bargiela R."/>
            <person name="Campoy C."/>
            <person name="Segura M.T."/>
            <person name="Richter M."/>
            <person name="von Bergen M."/>
            <person name="Seifert J."/>
            <person name="Suarez A."/>
        </authorList>
    </citation>
    <scope>NUCLEOTIDE SEQUENCE</scope>
</reference>
<name>K1SIZ5_9ZZZZ</name>